<reference evidence="1 2" key="1">
    <citation type="submission" date="2019-03" db="EMBL/GenBank/DDBJ databases">
        <authorList>
            <person name="Ashton P.M."/>
            <person name="Dallman T."/>
            <person name="Nair S."/>
            <person name="De Pinna E."/>
            <person name="Peters T."/>
            <person name="Grant K."/>
        </authorList>
    </citation>
    <scope>NUCLEOTIDE SEQUENCE [LARGE SCALE GENOMIC DNA]</scope>
    <source>
        <strain evidence="1">RL15000271</strain>
    </source>
</reference>
<evidence type="ECO:0000313" key="1">
    <source>
        <dbReference type="EMBL" id="EAE2898197.1"/>
    </source>
</evidence>
<comment type="caution">
    <text evidence="1">The sequence shown here is derived from an EMBL/GenBank/DDBJ whole genome shotgun (WGS) entry which is preliminary data.</text>
</comment>
<dbReference type="Proteomes" id="UP000401273">
    <property type="component" value="Unassembled WGS sequence"/>
</dbReference>
<dbReference type="EMBL" id="AAARLF010000005">
    <property type="protein sequence ID" value="EAE2898197.1"/>
    <property type="molecule type" value="Genomic_DNA"/>
</dbReference>
<accession>A0A830M3X5</accession>
<sequence length="133" mass="14966">MALKEQTILRDFVADVTGLVVHPIFDGIELKVDEKPFATIKLLNDADFSSTKLKDSIESSELYEIVVYPTSNKEQRTICENIKNKLSCASFDEFTVADNIGVQPVGPESPADLLDYHRAYISVTITKRTNRRN</sequence>
<proteinExistence type="predicted"/>
<dbReference type="AlphaFoldDB" id="A0A830M3X5"/>
<protein>
    <submittedName>
        <fullName evidence="1">Uncharacterized protein</fullName>
    </submittedName>
</protein>
<gene>
    <name evidence="1" type="ORF">E1W43_09595</name>
</gene>
<evidence type="ECO:0000313" key="2">
    <source>
        <dbReference type="Proteomes" id="UP000401273"/>
    </source>
</evidence>
<dbReference type="RefSeq" id="WP_061106525.1">
    <property type="nucleotide sequence ID" value="NZ_CADEHJ010000001.1"/>
</dbReference>
<name>A0A830M3X5_LISMN</name>
<organism evidence="1 2">
    <name type="scientific">Listeria monocytogenes</name>
    <dbReference type="NCBI Taxonomy" id="1639"/>
    <lineage>
        <taxon>Bacteria</taxon>
        <taxon>Bacillati</taxon>
        <taxon>Bacillota</taxon>
        <taxon>Bacilli</taxon>
        <taxon>Bacillales</taxon>
        <taxon>Listeriaceae</taxon>
        <taxon>Listeria</taxon>
    </lineage>
</organism>